<feature type="compositionally biased region" description="Basic and acidic residues" evidence="2">
    <location>
        <begin position="211"/>
        <end position="220"/>
    </location>
</feature>
<keyword evidence="1" id="KW-1017">Isopeptide bond</keyword>
<name>A0A811QP15_9POAL</name>
<comment type="caution">
    <text evidence="5">The sequence shown here is derived from an EMBL/GenBank/DDBJ whole genome shotgun (WGS) entry which is preliminary data.</text>
</comment>
<dbReference type="InterPro" id="IPR029071">
    <property type="entry name" value="Ubiquitin-like_domsf"/>
</dbReference>
<dbReference type="SUPFAM" id="SSF54236">
    <property type="entry name" value="Ubiquitin-like"/>
    <property type="match status" value="2"/>
</dbReference>
<accession>A0A811QP15</accession>
<dbReference type="OrthoDB" id="696529at2759"/>
<feature type="transmembrane region" description="Helical" evidence="3">
    <location>
        <begin position="278"/>
        <end position="295"/>
    </location>
</feature>
<evidence type="ECO:0000256" key="2">
    <source>
        <dbReference type="SAM" id="MobiDB-lite"/>
    </source>
</evidence>
<organism evidence="5 6">
    <name type="scientific">Miscanthus lutarioriparius</name>
    <dbReference type="NCBI Taxonomy" id="422564"/>
    <lineage>
        <taxon>Eukaryota</taxon>
        <taxon>Viridiplantae</taxon>
        <taxon>Streptophyta</taxon>
        <taxon>Embryophyta</taxon>
        <taxon>Tracheophyta</taxon>
        <taxon>Spermatophyta</taxon>
        <taxon>Magnoliopsida</taxon>
        <taxon>Liliopsida</taxon>
        <taxon>Poales</taxon>
        <taxon>Poaceae</taxon>
        <taxon>PACMAD clade</taxon>
        <taxon>Panicoideae</taxon>
        <taxon>Andropogonodae</taxon>
        <taxon>Andropogoneae</taxon>
        <taxon>Saccharinae</taxon>
        <taxon>Miscanthus</taxon>
    </lineage>
</organism>
<dbReference type="CDD" id="cd17039">
    <property type="entry name" value="Ubl_ubiquitin_like"/>
    <property type="match status" value="1"/>
</dbReference>
<dbReference type="Proteomes" id="UP000604825">
    <property type="component" value="Unassembled WGS sequence"/>
</dbReference>
<feature type="transmembrane region" description="Helical" evidence="3">
    <location>
        <begin position="441"/>
        <end position="463"/>
    </location>
</feature>
<evidence type="ECO:0000259" key="4">
    <source>
        <dbReference type="PROSITE" id="PS50053"/>
    </source>
</evidence>
<dbReference type="Gene3D" id="3.10.20.90">
    <property type="entry name" value="Phosphatidylinositol 3-kinase Catalytic Subunit, Chain A, domain 1"/>
    <property type="match status" value="2"/>
</dbReference>
<feature type="transmembrane region" description="Helical" evidence="3">
    <location>
        <begin position="333"/>
        <end position="350"/>
    </location>
</feature>
<feature type="domain" description="Ubiquitin-like" evidence="4">
    <location>
        <begin position="101"/>
        <end position="177"/>
    </location>
</feature>
<dbReference type="Pfam" id="PF00240">
    <property type="entry name" value="ubiquitin"/>
    <property type="match status" value="2"/>
</dbReference>
<keyword evidence="3" id="KW-0812">Transmembrane</keyword>
<dbReference type="EMBL" id="CAJGYO010000010">
    <property type="protein sequence ID" value="CAD6257750.1"/>
    <property type="molecule type" value="Genomic_DNA"/>
</dbReference>
<evidence type="ECO:0000256" key="3">
    <source>
        <dbReference type="SAM" id="Phobius"/>
    </source>
</evidence>
<evidence type="ECO:0000313" key="5">
    <source>
        <dbReference type="EMBL" id="CAD6257750.1"/>
    </source>
</evidence>
<dbReference type="AlphaFoldDB" id="A0A811QP15"/>
<proteinExistence type="predicted"/>
<dbReference type="PANTHER" id="PTHR10666">
    <property type="entry name" value="UBIQUITIN"/>
    <property type="match status" value="1"/>
</dbReference>
<feature type="transmembrane region" description="Helical" evidence="3">
    <location>
        <begin position="356"/>
        <end position="373"/>
    </location>
</feature>
<dbReference type="InterPro" id="IPR000626">
    <property type="entry name" value="Ubiquitin-like_dom"/>
</dbReference>
<dbReference type="PROSITE" id="PS50053">
    <property type="entry name" value="UBIQUITIN_2"/>
    <property type="match status" value="2"/>
</dbReference>
<evidence type="ECO:0000313" key="6">
    <source>
        <dbReference type="Proteomes" id="UP000604825"/>
    </source>
</evidence>
<sequence length="504" mass="55593">MEAMASEKLRRPSQGTKSIIVKTLSGRTIKLEEVDLSETIEAVKYMIFEKIDIPPASQRLVFSNGVGATKEWYTLREYGFQYGTDIHLIDRLRGGATTPDIKILVRKLDGEIFTLMLYSLKTSIYEVRRLIREQKGIRQTQQHLVFSGQPLDHDRTLADYNIQENSTLHLAPGPCGGNSGLHEPLSKDEDGLVKTGQAAGTYAAAVVNEEGSSHGHDHDQQSSGSQSRPLVLQGRIEQIMEASSEITEEPPSMGVGVNDTALPDDQFIKQQKIRWSKYSVKALMFAITMFVTYLGSASTSFSTGNMVFKISIGAFFIADATLSIMMPPKMGSALVYLSCFLLVLVSYLLLVSFNKYYGYAILPVPLPIVTALLQHKLLPGLMQHQRSNNNEGDHTVDIEVPVQAHGADEEDGQHFDRIFELSADIVNCGGLITVVFGNSMVGPVSAVGFLFFYTVALGLYLMMVTTVRTVVLTPHAWYLAILLKVLLVITLITALIRGVRLSNV</sequence>
<keyword evidence="3" id="KW-1133">Transmembrane helix</keyword>
<keyword evidence="3" id="KW-0472">Membrane</keyword>
<dbReference type="SMART" id="SM00213">
    <property type="entry name" value="UBQ"/>
    <property type="match status" value="2"/>
</dbReference>
<reference evidence="5" key="1">
    <citation type="submission" date="2020-10" db="EMBL/GenBank/DDBJ databases">
        <authorList>
            <person name="Han B."/>
            <person name="Lu T."/>
            <person name="Zhao Q."/>
            <person name="Huang X."/>
            <person name="Zhao Y."/>
        </authorList>
    </citation>
    <scope>NUCLEOTIDE SEQUENCE</scope>
</reference>
<feature type="region of interest" description="Disordered" evidence="2">
    <location>
        <begin position="210"/>
        <end position="229"/>
    </location>
</feature>
<evidence type="ECO:0000256" key="1">
    <source>
        <dbReference type="ARBA" id="ARBA00022499"/>
    </source>
</evidence>
<feature type="transmembrane region" description="Helical" evidence="3">
    <location>
        <begin position="475"/>
        <end position="496"/>
    </location>
</feature>
<dbReference type="GO" id="GO:0003729">
    <property type="term" value="F:mRNA binding"/>
    <property type="evidence" value="ECO:0007669"/>
    <property type="project" value="UniProtKB-ARBA"/>
</dbReference>
<keyword evidence="6" id="KW-1185">Reference proteome</keyword>
<dbReference type="InterPro" id="IPR050158">
    <property type="entry name" value="Ubiquitin_ubiquitin-like"/>
</dbReference>
<gene>
    <name evidence="5" type="ORF">NCGR_LOCUS41234</name>
</gene>
<feature type="domain" description="Ubiquitin-like" evidence="4">
    <location>
        <begin position="17"/>
        <end position="95"/>
    </location>
</feature>
<protein>
    <recommendedName>
        <fullName evidence="4">Ubiquitin-like domain-containing protein</fullName>
    </recommendedName>
</protein>